<evidence type="ECO:0000313" key="1">
    <source>
        <dbReference type="EMBL" id="KAI4532634.1"/>
    </source>
</evidence>
<comment type="caution">
    <text evidence="1">The sequence shown here is derived from an EMBL/GenBank/DDBJ whole genome shotgun (WGS) entry which is preliminary data.</text>
</comment>
<keyword evidence="2" id="KW-1185">Reference proteome</keyword>
<sequence length="167" mass="18069">MPHGRPHRESEPSPCPISDKNLCALISSVHLDPAYDFRWCAVQTDLQTMGLQLTKNTIICGKCPAATSCGLLESPVRPGTGCSASLDFHTQAAEPTGKLSILTPCFQNTMDINAMVPVKIGSPQRSTGGPKAKGLTRRLQSNDLCDTDKNTDVQRTLWTGLKSQNFI</sequence>
<evidence type="ECO:0000313" key="2">
    <source>
        <dbReference type="Proteomes" id="UP001214576"/>
    </source>
</evidence>
<name>A0AAD4TUJ5_OVIAM</name>
<gene>
    <name evidence="1" type="ORF">MG293_017042</name>
</gene>
<dbReference type="EMBL" id="JAKZEL010000021">
    <property type="protein sequence ID" value="KAI4532634.1"/>
    <property type="molecule type" value="Genomic_DNA"/>
</dbReference>
<dbReference type="AlphaFoldDB" id="A0AAD4TUJ5"/>
<protein>
    <submittedName>
        <fullName evidence="1">Uncharacterized protein</fullName>
    </submittedName>
</protein>
<accession>A0AAD4TUJ5</accession>
<proteinExistence type="predicted"/>
<dbReference type="Proteomes" id="UP001214576">
    <property type="component" value="Unassembled WGS sequence"/>
</dbReference>
<reference evidence="1" key="1">
    <citation type="submission" date="2022-03" db="EMBL/GenBank/DDBJ databases">
        <title>Genomic analyses of argali, domestic sheep and their hybrids provide insights into chromosomal evolution, heterosis and genetic basis of agronomic traits.</title>
        <authorList>
            <person name="Li M."/>
        </authorList>
    </citation>
    <scope>NUCLEOTIDE SEQUENCE</scope>
    <source>
        <strain evidence="1">CAU-MHL-2022a</strain>
        <tissue evidence="1">Skin</tissue>
    </source>
</reference>
<organism evidence="1 2">
    <name type="scientific">Ovis ammon polii</name>
    <dbReference type="NCBI Taxonomy" id="230172"/>
    <lineage>
        <taxon>Eukaryota</taxon>
        <taxon>Metazoa</taxon>
        <taxon>Chordata</taxon>
        <taxon>Craniata</taxon>
        <taxon>Vertebrata</taxon>
        <taxon>Euteleostomi</taxon>
        <taxon>Mammalia</taxon>
        <taxon>Eutheria</taxon>
        <taxon>Laurasiatheria</taxon>
        <taxon>Artiodactyla</taxon>
        <taxon>Ruminantia</taxon>
        <taxon>Pecora</taxon>
        <taxon>Bovidae</taxon>
        <taxon>Caprinae</taxon>
        <taxon>Ovis</taxon>
    </lineage>
</organism>